<evidence type="ECO:0000313" key="1">
    <source>
        <dbReference type="EMBL" id="WNY26807.1"/>
    </source>
</evidence>
<keyword evidence="2" id="KW-1185">Reference proteome</keyword>
<name>A0AA96VHX5_9EURY</name>
<dbReference type="SUPFAM" id="SSF46785">
    <property type="entry name" value="Winged helix' DNA-binding domain"/>
    <property type="match status" value="1"/>
</dbReference>
<evidence type="ECO:0008006" key="3">
    <source>
        <dbReference type="Google" id="ProtNLM"/>
    </source>
</evidence>
<dbReference type="InterPro" id="IPR036388">
    <property type="entry name" value="WH-like_DNA-bd_sf"/>
</dbReference>
<dbReference type="InterPro" id="IPR036390">
    <property type="entry name" value="WH_DNA-bd_sf"/>
</dbReference>
<evidence type="ECO:0000313" key="2">
    <source>
        <dbReference type="Proteomes" id="UP001304970"/>
    </source>
</evidence>
<accession>A0AA96VHX5</accession>
<dbReference type="GeneID" id="89227992"/>
<dbReference type="RefSeq" id="WP_338098315.1">
    <property type="nucleotide sequence ID" value="NZ_CP131061.1"/>
</dbReference>
<sequence length="80" mass="8769">MEETAGFINGNKLRRHILEVLNSKGAMDAKRIAKTLRCIPATTDKTIAEVEAAGLIFKNGDGKYDLTPDGKYAVDFIRSV</sequence>
<dbReference type="AlphaFoldDB" id="A0AA96VHX5"/>
<proteinExistence type="predicted"/>
<gene>
    <name evidence="1" type="ORF">MsAm2_05840</name>
</gene>
<protein>
    <recommendedName>
        <fullName evidence="3">ArnR1-like winged helix-turn-helix domain-containing protein</fullName>
    </recommendedName>
</protein>
<dbReference type="Proteomes" id="UP001304970">
    <property type="component" value="Chromosome"/>
</dbReference>
<reference evidence="1 2" key="1">
    <citation type="submission" date="2023-07" db="EMBL/GenBank/DDBJ databases">
        <title>Closed genome sequence of Methanosarcinaceae archaeon Am2.</title>
        <authorList>
            <person name="Poehlein A."/>
            <person name="Protasov E."/>
            <person name="Platt K."/>
            <person name="Reeh H."/>
            <person name="Daniel R."/>
            <person name="Brune A."/>
        </authorList>
    </citation>
    <scope>NUCLEOTIDE SEQUENCE [LARGE SCALE GENOMIC DNA]</scope>
    <source>
        <strain evidence="1 2">Am2</strain>
    </source>
</reference>
<organism evidence="1 2">
    <name type="scientific">Methanolapillus ohkumae</name>
    <dbReference type="NCBI Taxonomy" id="3028298"/>
    <lineage>
        <taxon>Archaea</taxon>
        <taxon>Methanobacteriati</taxon>
        <taxon>Methanobacteriota</taxon>
        <taxon>Stenosarchaea group</taxon>
        <taxon>Methanomicrobia</taxon>
        <taxon>Methanosarcinales</taxon>
        <taxon>Methanosarcinaceae</taxon>
        <taxon>Methanolapillus</taxon>
    </lineage>
</organism>
<dbReference type="Gene3D" id="1.10.10.10">
    <property type="entry name" value="Winged helix-like DNA-binding domain superfamily/Winged helix DNA-binding domain"/>
    <property type="match status" value="1"/>
</dbReference>
<dbReference type="EMBL" id="CP131061">
    <property type="protein sequence ID" value="WNY26807.1"/>
    <property type="molecule type" value="Genomic_DNA"/>
</dbReference>